<protein>
    <submittedName>
        <fullName evidence="3">ABC transporter substrate-binding protein</fullName>
    </submittedName>
</protein>
<comment type="caution">
    <text evidence="3">The sequence shown here is derived from an EMBL/GenBank/DDBJ whole genome shotgun (WGS) entry which is preliminary data.</text>
</comment>
<dbReference type="GO" id="GO:0042597">
    <property type="term" value="C:periplasmic space"/>
    <property type="evidence" value="ECO:0007669"/>
    <property type="project" value="UniProtKB-ARBA"/>
</dbReference>
<keyword evidence="4" id="KW-1185">Reference proteome</keyword>
<dbReference type="GO" id="GO:1904680">
    <property type="term" value="F:peptide transmembrane transporter activity"/>
    <property type="evidence" value="ECO:0007669"/>
    <property type="project" value="TreeGrafter"/>
</dbReference>
<dbReference type="Pfam" id="PF00496">
    <property type="entry name" value="SBP_bac_5"/>
    <property type="match status" value="1"/>
</dbReference>
<dbReference type="PIRSF" id="PIRSF002741">
    <property type="entry name" value="MppA"/>
    <property type="match status" value="1"/>
</dbReference>
<accession>A0A1V2I5D9</accession>
<reference evidence="4" key="1">
    <citation type="submission" date="2016-10" db="EMBL/GenBank/DDBJ databases">
        <title>Frankia sp. NRRL B-16386 Genome sequencing.</title>
        <authorList>
            <person name="Ghodhbane-Gtari F."/>
            <person name="Swanson E."/>
            <person name="Gueddou A."/>
            <person name="Hezbri K."/>
            <person name="Ktari K."/>
            <person name="Nouioui I."/>
            <person name="Morris K."/>
            <person name="Simpson S."/>
            <person name="Abebe-Akele F."/>
            <person name="Thomas K."/>
            <person name="Gtari M."/>
            <person name="Tisa L.S."/>
        </authorList>
    </citation>
    <scope>NUCLEOTIDE SEQUENCE [LARGE SCALE GENOMIC DNA]</scope>
    <source>
        <strain evidence="4">NRRL B-16386</strain>
    </source>
</reference>
<name>A0A1V2I5D9_9ACTN</name>
<feature type="domain" description="Solute-binding protein family 5" evidence="2">
    <location>
        <begin position="96"/>
        <end position="466"/>
    </location>
</feature>
<sequence length="561" mass="60312">MTILRRLAPRAGRRLPLAAAATAGLLALAACGGGNSQAAAPAGSEPRTGGALKVSFFPDNPVLSCIDPFQVYWIEHRTIIRNFADSLTDQDPKTGKIVPWLAKSWEISSDGLTYTFHLRDGVTLSNGKKVDAQLVADDAAGWVATVAATKGVAYGSSYVQGLTGATVVDPATVRLHLSQPNSSFLQATSTTNLAITDPAEYQATPADRCTGKGVIGSGQFVLDHYTAKVETVLTKRPTPYGWPSELVQNKGAAYLDKVIFTYVGEDSVRTGNLVSGAIDIAWPRNPFTVQDTKLIEKSGDTVEQRALPGVANTHFANTADGHPLADPQLREALYKAIDVKTYASTVFGPDYPVVQGVFNSTTPYFKSESAKLAYDPAGAQKILDAAGWTVGKDGFRFKDGKELTLDYPVTQFTAGAELLQAQLKKVGINLSLRTLTPAEQSTYLPSGDYDLTSTYFTRANPGALQFILNPDVANSKALANRSASPEVIAHLQGLFKQALQTTDEAQISKAYADLQDYLIDEGISFPLFERVQMAGVSSHLHGFAFTSESFLRLNDVWKDNS</sequence>
<evidence type="ECO:0000313" key="4">
    <source>
        <dbReference type="Proteomes" id="UP000188929"/>
    </source>
</evidence>
<dbReference type="OrthoDB" id="9046151at2"/>
<dbReference type="EMBL" id="MOMC01000055">
    <property type="protein sequence ID" value="ONH25958.1"/>
    <property type="molecule type" value="Genomic_DNA"/>
</dbReference>
<dbReference type="RefSeq" id="WP_076820003.1">
    <property type="nucleotide sequence ID" value="NZ_MOMC01000055.1"/>
</dbReference>
<dbReference type="InterPro" id="IPR030678">
    <property type="entry name" value="Peptide/Ni-bd"/>
</dbReference>
<dbReference type="GO" id="GO:0043190">
    <property type="term" value="C:ATP-binding cassette (ABC) transporter complex"/>
    <property type="evidence" value="ECO:0007669"/>
    <property type="project" value="InterPro"/>
</dbReference>
<evidence type="ECO:0000313" key="3">
    <source>
        <dbReference type="EMBL" id="ONH25958.1"/>
    </source>
</evidence>
<dbReference type="PANTHER" id="PTHR30290">
    <property type="entry name" value="PERIPLASMIC BINDING COMPONENT OF ABC TRANSPORTER"/>
    <property type="match status" value="1"/>
</dbReference>
<feature type="signal peptide" evidence="1">
    <location>
        <begin position="1"/>
        <end position="29"/>
    </location>
</feature>
<evidence type="ECO:0000256" key="1">
    <source>
        <dbReference type="SAM" id="SignalP"/>
    </source>
</evidence>
<proteinExistence type="predicted"/>
<keyword evidence="1" id="KW-0732">Signal</keyword>
<dbReference type="GO" id="GO:0015833">
    <property type="term" value="P:peptide transport"/>
    <property type="evidence" value="ECO:0007669"/>
    <property type="project" value="TreeGrafter"/>
</dbReference>
<gene>
    <name evidence="3" type="ORF">BL253_25930</name>
</gene>
<dbReference type="Gene3D" id="3.40.190.10">
    <property type="entry name" value="Periplasmic binding protein-like II"/>
    <property type="match status" value="1"/>
</dbReference>
<dbReference type="SUPFAM" id="SSF53850">
    <property type="entry name" value="Periplasmic binding protein-like II"/>
    <property type="match status" value="1"/>
</dbReference>
<dbReference type="InterPro" id="IPR039424">
    <property type="entry name" value="SBP_5"/>
</dbReference>
<dbReference type="PROSITE" id="PS51257">
    <property type="entry name" value="PROKAR_LIPOPROTEIN"/>
    <property type="match status" value="1"/>
</dbReference>
<dbReference type="InterPro" id="IPR000914">
    <property type="entry name" value="SBP_5_dom"/>
</dbReference>
<dbReference type="STRING" id="1834516.BL253_25930"/>
<dbReference type="CDD" id="cd08492">
    <property type="entry name" value="PBP2_NikA_DppA_OppA_like_15"/>
    <property type="match status" value="1"/>
</dbReference>
<dbReference type="Proteomes" id="UP000188929">
    <property type="component" value="Unassembled WGS sequence"/>
</dbReference>
<dbReference type="AlphaFoldDB" id="A0A1V2I5D9"/>
<feature type="chain" id="PRO_5038683162" evidence="1">
    <location>
        <begin position="30"/>
        <end position="561"/>
    </location>
</feature>
<evidence type="ECO:0000259" key="2">
    <source>
        <dbReference type="Pfam" id="PF00496"/>
    </source>
</evidence>
<organism evidence="3 4">
    <name type="scientific">Pseudofrankia asymbiotica</name>
    <dbReference type="NCBI Taxonomy" id="1834516"/>
    <lineage>
        <taxon>Bacteria</taxon>
        <taxon>Bacillati</taxon>
        <taxon>Actinomycetota</taxon>
        <taxon>Actinomycetes</taxon>
        <taxon>Frankiales</taxon>
        <taxon>Frankiaceae</taxon>
        <taxon>Pseudofrankia</taxon>
    </lineage>
</organism>
<dbReference type="Gene3D" id="3.10.105.10">
    <property type="entry name" value="Dipeptide-binding Protein, Domain 3"/>
    <property type="match status" value="1"/>
</dbReference>